<proteinExistence type="predicted"/>
<evidence type="ECO:0000313" key="2">
    <source>
        <dbReference type="Proteomes" id="UP001149163"/>
    </source>
</evidence>
<accession>A0A9W9HTD2</accession>
<evidence type="ECO:0000313" key="1">
    <source>
        <dbReference type="EMBL" id="KAJ5157037.1"/>
    </source>
</evidence>
<reference evidence="1" key="1">
    <citation type="submission" date="2022-11" db="EMBL/GenBank/DDBJ databases">
        <authorList>
            <person name="Petersen C."/>
        </authorList>
    </citation>
    <scope>NUCLEOTIDE SEQUENCE</scope>
    <source>
        <strain evidence="1">IBT 26290</strain>
    </source>
</reference>
<reference evidence="1" key="2">
    <citation type="journal article" date="2023" name="IMA Fungus">
        <title>Comparative genomic study of the Penicillium genus elucidates a diverse pangenome and 15 lateral gene transfer events.</title>
        <authorList>
            <person name="Petersen C."/>
            <person name="Sorensen T."/>
            <person name="Nielsen M.R."/>
            <person name="Sondergaard T.E."/>
            <person name="Sorensen J.L."/>
            <person name="Fitzpatrick D.A."/>
            <person name="Frisvad J.C."/>
            <person name="Nielsen K.L."/>
        </authorList>
    </citation>
    <scope>NUCLEOTIDE SEQUENCE</scope>
    <source>
        <strain evidence="1">IBT 26290</strain>
    </source>
</reference>
<organism evidence="1 2">
    <name type="scientific">Penicillium canariense</name>
    <dbReference type="NCBI Taxonomy" id="189055"/>
    <lineage>
        <taxon>Eukaryota</taxon>
        <taxon>Fungi</taxon>
        <taxon>Dikarya</taxon>
        <taxon>Ascomycota</taxon>
        <taxon>Pezizomycotina</taxon>
        <taxon>Eurotiomycetes</taxon>
        <taxon>Eurotiomycetidae</taxon>
        <taxon>Eurotiales</taxon>
        <taxon>Aspergillaceae</taxon>
        <taxon>Penicillium</taxon>
    </lineage>
</organism>
<dbReference type="AlphaFoldDB" id="A0A9W9HTD2"/>
<comment type="caution">
    <text evidence="1">The sequence shown here is derived from an EMBL/GenBank/DDBJ whole genome shotgun (WGS) entry which is preliminary data.</text>
</comment>
<gene>
    <name evidence="1" type="ORF">N7482_008137</name>
</gene>
<keyword evidence="2" id="KW-1185">Reference proteome</keyword>
<dbReference type="Proteomes" id="UP001149163">
    <property type="component" value="Unassembled WGS sequence"/>
</dbReference>
<name>A0A9W9HTD2_9EURO</name>
<protein>
    <submittedName>
        <fullName evidence="1">Uncharacterized protein</fullName>
    </submittedName>
</protein>
<dbReference type="RefSeq" id="XP_056540026.1">
    <property type="nucleotide sequence ID" value="XM_056690261.1"/>
</dbReference>
<dbReference type="GeneID" id="81429437"/>
<sequence length="157" mass="17472">MQLPHPDWRKRVACTIGIHVPQDERDIRDILQGNLRFAWPKVIFFLRPMWPIPIHTAHAFTSLSSFHPICVVAPRLRDTRPSCGATPSISDHATTKPSSSFLLAPRMVDHRPPTTYAQSRRCTPSFAPASVLRTFQGAPAQAQTELMPSPSSRAPSA</sequence>
<dbReference type="EMBL" id="JAPQKN010000006">
    <property type="protein sequence ID" value="KAJ5157037.1"/>
    <property type="molecule type" value="Genomic_DNA"/>
</dbReference>